<dbReference type="Proteomes" id="UP000317638">
    <property type="component" value="Unassembled WGS sequence"/>
</dbReference>
<reference evidence="1 2" key="1">
    <citation type="submission" date="2019-07" db="EMBL/GenBank/DDBJ databases">
        <authorList>
            <person name="Zhou L.-Y."/>
        </authorList>
    </citation>
    <scope>NUCLEOTIDE SEQUENCE [LARGE SCALE GENOMIC DNA]</scope>
    <source>
        <strain evidence="1 2">YIM 101269</strain>
    </source>
</reference>
<dbReference type="EMBL" id="VKKG01000001">
    <property type="protein sequence ID" value="TRY19418.1"/>
    <property type="molecule type" value="Genomic_DNA"/>
</dbReference>
<name>A0A553K402_9ACTN</name>
<comment type="caution">
    <text evidence="1">The sequence shown here is derived from an EMBL/GenBank/DDBJ whole genome shotgun (WGS) entry which is preliminary data.</text>
</comment>
<dbReference type="AlphaFoldDB" id="A0A553K402"/>
<accession>A0A553K402</accession>
<evidence type="ECO:0000313" key="2">
    <source>
        <dbReference type="Proteomes" id="UP000317638"/>
    </source>
</evidence>
<organism evidence="1 2">
    <name type="scientific">Tessaracoccus rhinocerotis</name>
    <dbReference type="NCBI Taxonomy" id="1689449"/>
    <lineage>
        <taxon>Bacteria</taxon>
        <taxon>Bacillati</taxon>
        <taxon>Actinomycetota</taxon>
        <taxon>Actinomycetes</taxon>
        <taxon>Propionibacteriales</taxon>
        <taxon>Propionibacteriaceae</taxon>
        <taxon>Tessaracoccus</taxon>
    </lineage>
</organism>
<proteinExistence type="predicted"/>
<gene>
    <name evidence="1" type="ORF">FOJ82_00430</name>
</gene>
<sequence length="239" mass="25449">MALILITGLALAVYFTFFDTTNTGNTDVVVEPMQSVGSNVRDQIAAQPMLQVTPEDATSGTPALTPAEKIIIPPPTDTGAAGIPTGFPQTEAGAAAQLGEILASVLGWMDLNHARQVQAAWIQDPEAEPVWPVLLLVQGFLEQAGMPLGLESPATMWVVPVAAQIKGSDGPGWVVACVLLDLTYTNVETARIAYGHCERMAWDGTRWLIAEGSHPPPAPSTWPGTDLARQAGWLTWEQD</sequence>
<dbReference type="OrthoDB" id="5188560at2"/>
<protein>
    <submittedName>
        <fullName evidence="1">Uncharacterized protein</fullName>
    </submittedName>
</protein>
<keyword evidence="2" id="KW-1185">Reference proteome</keyword>
<evidence type="ECO:0000313" key="1">
    <source>
        <dbReference type="EMBL" id="TRY19418.1"/>
    </source>
</evidence>
<dbReference type="RefSeq" id="WP_143936506.1">
    <property type="nucleotide sequence ID" value="NZ_VKKG01000001.1"/>
</dbReference>